<name>A0A6A3B367_HIBSY</name>
<evidence type="ECO:0000313" key="6">
    <source>
        <dbReference type="Proteomes" id="UP000436088"/>
    </source>
</evidence>
<accession>A0A6A3B367</accession>
<dbReference type="GO" id="GO:0015031">
    <property type="term" value="P:protein transport"/>
    <property type="evidence" value="ECO:0007669"/>
    <property type="project" value="UniProtKB-KW"/>
</dbReference>
<dbReference type="GO" id="GO:0006887">
    <property type="term" value="P:exocytosis"/>
    <property type="evidence" value="ECO:0007669"/>
    <property type="project" value="UniProtKB-KW"/>
</dbReference>
<dbReference type="InterPro" id="IPR046364">
    <property type="entry name" value="Exo70_C"/>
</dbReference>
<comment type="caution">
    <text evidence="5">The sequence shown here is derived from an EMBL/GenBank/DDBJ whole genome shotgun (WGS) entry which is preliminary data.</text>
</comment>
<evidence type="ECO:0000256" key="3">
    <source>
        <dbReference type="RuleBase" id="RU365026"/>
    </source>
</evidence>
<dbReference type="PANTHER" id="PTHR12542:SF17">
    <property type="entry name" value="EXOCYST SUBUNIT EXO70 FAMILY PROTEIN"/>
    <property type="match status" value="1"/>
</dbReference>
<dbReference type="Pfam" id="PF03081">
    <property type="entry name" value="Exo70_C"/>
    <property type="match status" value="1"/>
</dbReference>
<proteinExistence type="inferred from homology"/>
<protein>
    <recommendedName>
        <fullName evidence="3">Exocyst subunit Exo70 family protein</fullName>
    </recommendedName>
</protein>
<dbReference type="InterPro" id="IPR004140">
    <property type="entry name" value="Exo70"/>
</dbReference>
<dbReference type="InterPro" id="IPR016159">
    <property type="entry name" value="Cullin_repeat-like_dom_sf"/>
</dbReference>
<evidence type="ECO:0000256" key="2">
    <source>
        <dbReference type="ARBA" id="ARBA00022448"/>
    </source>
</evidence>
<evidence type="ECO:0000259" key="4">
    <source>
        <dbReference type="Pfam" id="PF03081"/>
    </source>
</evidence>
<gene>
    <name evidence="5" type="ORF">F3Y22_tig00110302pilonHSYRG00037</name>
</gene>
<keyword evidence="6" id="KW-1185">Reference proteome</keyword>
<keyword evidence="2 3" id="KW-0813">Transport</keyword>
<sequence>MEENIESAEFIITKWDSLSDNEDSCNTAYLFSNNNGEEAKAAKQYLSSIRGLQKAMQYLVSHQASSENLVRAHTLIQTAMKRLENEFSDFEEYESENESRDEIDSLPEAQRVSLAAIEDLRAIAEVMIKSGYAKECIKVYKIIRKSFVDEALNSLGVDKTLNLHKIQKMDWEVLEIKIKNWTYAIKTAVKMLFSGERIFSDQVFSIAPAMGHSCFTSSQKIEVLPEIVADWPLTIPSPLPEPFFGSPDSKESISSPVSIRLAWLILLILCKLDGKATMYKDVALSYLFLANNLQYVVGKVRQSNLNILLGDEWLAKHELKVKQYASNYVRMGWSKVFESMPENPTAEIPNDQVKDHFRKFNSAFEEAYTKQTSWVVPDETPRRYKNVWRGG</sequence>
<reference evidence="5" key="1">
    <citation type="submission" date="2019-09" db="EMBL/GenBank/DDBJ databases">
        <title>Draft genome information of white flower Hibiscus syriacus.</title>
        <authorList>
            <person name="Kim Y.-M."/>
        </authorList>
    </citation>
    <scope>NUCLEOTIDE SEQUENCE [LARGE SCALE GENOMIC DNA]</scope>
    <source>
        <strain evidence="5">YM2019G1</strain>
    </source>
</reference>
<dbReference type="Gene3D" id="1.20.1280.170">
    <property type="entry name" value="Exocyst complex component Exo70"/>
    <property type="match status" value="2"/>
</dbReference>
<organism evidence="5 6">
    <name type="scientific">Hibiscus syriacus</name>
    <name type="common">Rose of Sharon</name>
    <dbReference type="NCBI Taxonomy" id="106335"/>
    <lineage>
        <taxon>Eukaryota</taxon>
        <taxon>Viridiplantae</taxon>
        <taxon>Streptophyta</taxon>
        <taxon>Embryophyta</taxon>
        <taxon>Tracheophyta</taxon>
        <taxon>Spermatophyta</taxon>
        <taxon>Magnoliopsida</taxon>
        <taxon>eudicotyledons</taxon>
        <taxon>Gunneridae</taxon>
        <taxon>Pentapetalae</taxon>
        <taxon>rosids</taxon>
        <taxon>malvids</taxon>
        <taxon>Malvales</taxon>
        <taxon>Malvaceae</taxon>
        <taxon>Malvoideae</taxon>
        <taxon>Hibiscus</taxon>
    </lineage>
</organism>
<evidence type="ECO:0000256" key="1">
    <source>
        <dbReference type="ARBA" id="ARBA00006756"/>
    </source>
</evidence>
<dbReference type="Pfam" id="PF20669">
    <property type="entry name" value="Exo70_N"/>
    <property type="match status" value="1"/>
</dbReference>
<keyword evidence="3" id="KW-0653">Protein transport</keyword>
<comment type="similarity">
    <text evidence="1 3">Belongs to the EXO70 family.</text>
</comment>
<feature type="domain" description="Exocyst complex subunit Exo70 C-terminal" evidence="4">
    <location>
        <begin position="240"/>
        <end position="380"/>
    </location>
</feature>
<evidence type="ECO:0000313" key="5">
    <source>
        <dbReference type="EMBL" id="KAE8711186.1"/>
    </source>
</evidence>
<dbReference type="GO" id="GO:0005546">
    <property type="term" value="F:phosphatidylinositol-4,5-bisphosphate binding"/>
    <property type="evidence" value="ECO:0007669"/>
    <property type="project" value="InterPro"/>
</dbReference>
<dbReference type="PANTHER" id="PTHR12542">
    <property type="entry name" value="EXOCYST COMPLEX PROTEIN EXO70"/>
    <property type="match status" value="1"/>
</dbReference>
<dbReference type="SUPFAM" id="SSF74788">
    <property type="entry name" value="Cullin repeat-like"/>
    <property type="match status" value="1"/>
</dbReference>
<dbReference type="AlphaFoldDB" id="A0A6A3B367"/>
<dbReference type="Proteomes" id="UP000436088">
    <property type="component" value="Unassembled WGS sequence"/>
</dbReference>
<comment type="function">
    <text evidence="3">Component of the exocyst complex.</text>
</comment>
<dbReference type="EMBL" id="VEPZ02000920">
    <property type="protein sequence ID" value="KAE8711186.1"/>
    <property type="molecule type" value="Genomic_DNA"/>
</dbReference>
<dbReference type="GO" id="GO:0000145">
    <property type="term" value="C:exocyst"/>
    <property type="evidence" value="ECO:0007669"/>
    <property type="project" value="InterPro"/>
</dbReference>
<keyword evidence="3" id="KW-0268">Exocytosis</keyword>